<sequence>MMPNNPLGDQLVHASIALGVVATTAVILRFIARSKSKADFGSDDIMIAFCLIPQWAMMILNSQVVHKGGFGLPLATLSPSQVSLFLKARLCHLATGRDAKHWQLLMCALSTYALTITMVKISILLLYRRIFDTAAFRRKTLVVGILCMTWFFISFFLEIFQCHPLNAAFDPMLFTDHCIAMQSYYEGVTAANMCIDIIMLLLPVHMVWRLKLSIKQKIVLTSIFMLGGLACFAGTMRLVRLIKLGVFEQDDLPVSLVAEYIWTEVEAAAAIICACMVTYRPLLVNISQCLSKASSLFSWGSSALRPATRDGWKDLEEATDSQLQWPIGSTPIKGTDGPVNGLCIMQVREVAAQV</sequence>
<dbReference type="Proteomes" id="UP001166286">
    <property type="component" value="Unassembled WGS sequence"/>
</dbReference>
<protein>
    <recommendedName>
        <fullName evidence="7">Rhodopsin domain-containing protein</fullName>
    </recommendedName>
</protein>
<dbReference type="Pfam" id="PF20684">
    <property type="entry name" value="Fung_rhodopsin"/>
    <property type="match status" value="1"/>
</dbReference>
<comment type="subcellular location">
    <subcellularLocation>
        <location evidence="1">Membrane</location>
        <topology evidence="1">Multi-pass membrane protein</topology>
    </subcellularLocation>
</comment>
<feature type="transmembrane region" description="Helical" evidence="6">
    <location>
        <begin position="139"/>
        <end position="160"/>
    </location>
</feature>
<keyword evidence="3 6" id="KW-1133">Transmembrane helix</keyword>
<dbReference type="AlphaFoldDB" id="A0AA39R1D4"/>
<feature type="transmembrane region" description="Helical" evidence="6">
    <location>
        <begin position="12"/>
        <end position="32"/>
    </location>
</feature>
<comment type="similarity">
    <text evidence="5">Belongs to the SAT4 family.</text>
</comment>
<feature type="domain" description="Rhodopsin" evidence="7">
    <location>
        <begin position="28"/>
        <end position="284"/>
    </location>
</feature>
<evidence type="ECO:0000256" key="2">
    <source>
        <dbReference type="ARBA" id="ARBA00022692"/>
    </source>
</evidence>
<dbReference type="GO" id="GO:0016020">
    <property type="term" value="C:membrane"/>
    <property type="evidence" value="ECO:0007669"/>
    <property type="project" value="UniProtKB-SubCell"/>
</dbReference>
<evidence type="ECO:0000256" key="1">
    <source>
        <dbReference type="ARBA" id="ARBA00004141"/>
    </source>
</evidence>
<evidence type="ECO:0000313" key="8">
    <source>
        <dbReference type="EMBL" id="KAK0513107.1"/>
    </source>
</evidence>
<feature type="transmembrane region" description="Helical" evidence="6">
    <location>
        <begin position="102"/>
        <end position="127"/>
    </location>
</feature>
<reference evidence="8" key="1">
    <citation type="submission" date="2023-03" db="EMBL/GenBank/DDBJ databases">
        <title>Complete genome of Cladonia borealis.</title>
        <authorList>
            <person name="Park H."/>
        </authorList>
    </citation>
    <scope>NUCLEOTIDE SEQUENCE</scope>
    <source>
        <strain evidence="8">ANT050790</strain>
    </source>
</reference>
<evidence type="ECO:0000256" key="5">
    <source>
        <dbReference type="ARBA" id="ARBA00038359"/>
    </source>
</evidence>
<dbReference type="InterPro" id="IPR049326">
    <property type="entry name" value="Rhodopsin_dom_fungi"/>
</dbReference>
<evidence type="ECO:0000256" key="6">
    <source>
        <dbReference type="SAM" id="Phobius"/>
    </source>
</evidence>
<accession>A0AA39R1D4</accession>
<gene>
    <name evidence="8" type="ORF">JMJ35_004093</name>
</gene>
<keyword evidence="9" id="KW-1185">Reference proteome</keyword>
<feature type="transmembrane region" description="Helical" evidence="6">
    <location>
        <begin position="44"/>
        <end position="64"/>
    </location>
</feature>
<organism evidence="8 9">
    <name type="scientific">Cladonia borealis</name>
    <dbReference type="NCBI Taxonomy" id="184061"/>
    <lineage>
        <taxon>Eukaryota</taxon>
        <taxon>Fungi</taxon>
        <taxon>Dikarya</taxon>
        <taxon>Ascomycota</taxon>
        <taxon>Pezizomycotina</taxon>
        <taxon>Lecanoromycetes</taxon>
        <taxon>OSLEUM clade</taxon>
        <taxon>Lecanoromycetidae</taxon>
        <taxon>Lecanorales</taxon>
        <taxon>Lecanorineae</taxon>
        <taxon>Cladoniaceae</taxon>
        <taxon>Cladonia</taxon>
    </lineage>
</organism>
<dbReference type="PANTHER" id="PTHR33048">
    <property type="entry name" value="PTH11-LIKE INTEGRAL MEMBRANE PROTEIN (AFU_ORTHOLOGUE AFUA_5G11245)"/>
    <property type="match status" value="1"/>
</dbReference>
<name>A0AA39R1D4_9LECA</name>
<comment type="caution">
    <text evidence="8">The sequence shown here is derived from an EMBL/GenBank/DDBJ whole genome shotgun (WGS) entry which is preliminary data.</text>
</comment>
<keyword evidence="4 6" id="KW-0472">Membrane</keyword>
<evidence type="ECO:0000256" key="4">
    <source>
        <dbReference type="ARBA" id="ARBA00023136"/>
    </source>
</evidence>
<dbReference type="PANTHER" id="PTHR33048:SF47">
    <property type="entry name" value="INTEGRAL MEMBRANE PROTEIN-RELATED"/>
    <property type="match status" value="1"/>
</dbReference>
<dbReference type="EMBL" id="JAFEKC020000008">
    <property type="protein sequence ID" value="KAK0513107.1"/>
    <property type="molecule type" value="Genomic_DNA"/>
</dbReference>
<evidence type="ECO:0000313" key="9">
    <source>
        <dbReference type="Proteomes" id="UP001166286"/>
    </source>
</evidence>
<keyword evidence="2 6" id="KW-0812">Transmembrane</keyword>
<proteinExistence type="inferred from homology"/>
<evidence type="ECO:0000256" key="3">
    <source>
        <dbReference type="ARBA" id="ARBA00022989"/>
    </source>
</evidence>
<feature type="transmembrane region" description="Helical" evidence="6">
    <location>
        <begin position="190"/>
        <end position="208"/>
    </location>
</feature>
<dbReference type="InterPro" id="IPR052337">
    <property type="entry name" value="SAT4-like"/>
</dbReference>
<evidence type="ECO:0000259" key="7">
    <source>
        <dbReference type="Pfam" id="PF20684"/>
    </source>
</evidence>
<feature type="transmembrane region" description="Helical" evidence="6">
    <location>
        <begin position="220"/>
        <end position="240"/>
    </location>
</feature>